<dbReference type="InterPro" id="IPR011330">
    <property type="entry name" value="Glyco_hydro/deAcase_b/a-brl"/>
</dbReference>
<evidence type="ECO:0000313" key="2">
    <source>
        <dbReference type="Proteomes" id="UP000326202"/>
    </source>
</evidence>
<reference evidence="1 2" key="1">
    <citation type="submission" date="2019-08" db="EMBL/GenBank/DDBJ databases">
        <title>Hyperibacter terrae gen. nov., sp. nov. and Hyperibacter viscosus sp. nov., two new members in the family Rhodospirillaceae isolated from the rhizosphere of Hypericum perforatum.</title>
        <authorList>
            <person name="Noviana Z."/>
        </authorList>
    </citation>
    <scope>NUCLEOTIDE SEQUENCE [LARGE SCALE GENOMIC DNA]</scope>
    <source>
        <strain evidence="1 2">R5913</strain>
    </source>
</reference>
<dbReference type="AlphaFoldDB" id="A0A5J6MQZ2"/>
<gene>
    <name evidence="1" type="ORF">FRZ44_52430</name>
</gene>
<dbReference type="SUPFAM" id="SSF88713">
    <property type="entry name" value="Glycoside hydrolase/deacetylase"/>
    <property type="match status" value="1"/>
</dbReference>
<dbReference type="Proteomes" id="UP000326202">
    <property type="component" value="Chromosome"/>
</dbReference>
<dbReference type="CDD" id="cd10928">
    <property type="entry name" value="CE4_u4"/>
    <property type="match status" value="1"/>
</dbReference>
<keyword evidence="2" id="KW-1185">Reference proteome</keyword>
<sequence length="260" mass="28620">MTSWNALKRELDRWQEDGRSASFWWRDDDAQTPSPALDRLLALRASRSLPLALAVVPAGAGAPLADRLGPEKGVRVLQHGYAHRNHASPAEKTIELGLHRPLTKVMAELRSGRRRLEALFGRRFHDIVVPPWNRIDNGVVGALAPAGYHGLSVFGPRAGRFAKPGLVQVNVHLDVMSWSSGRFLGTAPVLKRAVHHLRLRREGGADVTEPTGLMTHHLAHDRAAWDFIARFLDETEGHPAGRWVGTAQAFRPARGSGRAS</sequence>
<dbReference type="KEGG" id="htq:FRZ44_52430"/>
<dbReference type="GO" id="GO:0005975">
    <property type="term" value="P:carbohydrate metabolic process"/>
    <property type="evidence" value="ECO:0007669"/>
    <property type="project" value="InterPro"/>
</dbReference>
<organism evidence="1 2">
    <name type="scientific">Hypericibacter terrae</name>
    <dbReference type="NCBI Taxonomy" id="2602015"/>
    <lineage>
        <taxon>Bacteria</taxon>
        <taxon>Pseudomonadati</taxon>
        <taxon>Pseudomonadota</taxon>
        <taxon>Alphaproteobacteria</taxon>
        <taxon>Rhodospirillales</taxon>
        <taxon>Dongiaceae</taxon>
        <taxon>Hypericibacter</taxon>
    </lineage>
</organism>
<accession>A0A5J6MQZ2</accession>
<dbReference type="InterPro" id="IPR049591">
    <property type="entry name" value="CE4_u4-like"/>
</dbReference>
<evidence type="ECO:0000313" key="1">
    <source>
        <dbReference type="EMBL" id="QEX19928.1"/>
    </source>
</evidence>
<dbReference type="OrthoDB" id="6086702at2"/>
<dbReference type="EMBL" id="CP042906">
    <property type="protein sequence ID" value="QEX19928.1"/>
    <property type="molecule type" value="Genomic_DNA"/>
</dbReference>
<name>A0A5J6MQZ2_9PROT</name>
<proteinExistence type="predicted"/>
<dbReference type="RefSeq" id="WP_151179943.1">
    <property type="nucleotide sequence ID" value="NZ_CP042906.1"/>
</dbReference>
<protein>
    <submittedName>
        <fullName evidence="1">Polysaccharide deacetylase</fullName>
    </submittedName>
</protein>